<dbReference type="HAMAP" id="MF_01411">
    <property type="entry name" value="LPS_assembly_LptD"/>
    <property type="match status" value="1"/>
</dbReference>
<reference evidence="3 4" key="1">
    <citation type="submission" date="2015-09" db="EMBL/GenBank/DDBJ databases">
        <title>Complete genome sequence of Defluviimonas alba cai42t isolated from an oilfield in Xinjiang.</title>
        <authorList>
            <person name="Geng S."/>
            <person name="Pan X."/>
            <person name="Wu X."/>
        </authorList>
    </citation>
    <scope>NUCLEOTIDE SEQUENCE [LARGE SCALE GENOMIC DNA]</scope>
    <source>
        <strain evidence="4">cai42</strain>
    </source>
</reference>
<keyword evidence="1" id="KW-0732">Signal</keyword>
<comment type="caution">
    <text evidence="1">Lacks conserved residue(s) required for the propagation of feature annotation.</text>
</comment>
<evidence type="ECO:0000313" key="3">
    <source>
        <dbReference type="EMBL" id="AMY68965.1"/>
    </source>
</evidence>
<dbReference type="AlphaFoldDB" id="A0A159Z1V4"/>
<accession>A0A159Z1V4</accession>
<comment type="subcellular location">
    <subcellularLocation>
        <location evidence="1">Cell outer membrane</location>
    </subcellularLocation>
</comment>
<dbReference type="Proteomes" id="UP000076128">
    <property type="component" value="Chromosome"/>
</dbReference>
<dbReference type="GO" id="GO:1990351">
    <property type="term" value="C:transporter complex"/>
    <property type="evidence" value="ECO:0007669"/>
    <property type="project" value="TreeGrafter"/>
</dbReference>
<dbReference type="GO" id="GO:0009279">
    <property type="term" value="C:cell outer membrane"/>
    <property type="evidence" value="ECO:0007669"/>
    <property type="project" value="UniProtKB-SubCell"/>
</dbReference>
<dbReference type="InterPro" id="IPR018247">
    <property type="entry name" value="EF_Hand_1_Ca_BS"/>
</dbReference>
<dbReference type="InterPro" id="IPR007543">
    <property type="entry name" value="LptD_C"/>
</dbReference>
<dbReference type="PANTHER" id="PTHR30189:SF1">
    <property type="entry name" value="LPS-ASSEMBLY PROTEIN LPTD"/>
    <property type="match status" value="1"/>
</dbReference>
<dbReference type="PROSITE" id="PS00018">
    <property type="entry name" value="EF_HAND_1"/>
    <property type="match status" value="1"/>
</dbReference>
<dbReference type="KEGG" id="daa:AKL17_1713"/>
<keyword evidence="4" id="KW-1185">Reference proteome</keyword>
<dbReference type="Pfam" id="PF04453">
    <property type="entry name" value="LptD"/>
    <property type="match status" value="1"/>
</dbReference>
<gene>
    <name evidence="1" type="primary">lptD</name>
    <name evidence="3" type="ORF">AKL17_1713</name>
</gene>
<name>A0A159Z1V4_9RHOB</name>
<dbReference type="PANTHER" id="PTHR30189">
    <property type="entry name" value="LPS-ASSEMBLY PROTEIN"/>
    <property type="match status" value="1"/>
</dbReference>
<evidence type="ECO:0000256" key="1">
    <source>
        <dbReference type="HAMAP-Rule" id="MF_01411"/>
    </source>
</evidence>
<dbReference type="STRING" id="1335048.AKL17_1713"/>
<dbReference type="GO" id="GO:0043165">
    <property type="term" value="P:Gram-negative-bacterium-type cell outer membrane assembly"/>
    <property type="evidence" value="ECO:0007669"/>
    <property type="project" value="UniProtKB-UniRule"/>
</dbReference>
<feature type="chain" id="PRO_5009000798" description="LPS-assembly protein LptD" evidence="1">
    <location>
        <begin position="32"/>
        <end position="729"/>
    </location>
</feature>
<dbReference type="InterPro" id="IPR020889">
    <property type="entry name" value="LipoPS_assembly_LptD"/>
</dbReference>
<comment type="similarity">
    <text evidence="1">Belongs to the LptD family.</text>
</comment>
<dbReference type="InterPro" id="IPR050218">
    <property type="entry name" value="LptD"/>
</dbReference>
<comment type="subunit">
    <text evidence="1">Component of the lipopolysaccharide transport and assembly complex.</text>
</comment>
<proteinExistence type="inferred from homology"/>
<dbReference type="EMBL" id="CP012661">
    <property type="protein sequence ID" value="AMY68965.1"/>
    <property type="molecule type" value="Genomic_DNA"/>
</dbReference>
<organism evidence="3 4">
    <name type="scientific">Frigidibacter mobilis</name>
    <dbReference type="NCBI Taxonomy" id="1335048"/>
    <lineage>
        <taxon>Bacteria</taxon>
        <taxon>Pseudomonadati</taxon>
        <taxon>Pseudomonadota</taxon>
        <taxon>Alphaproteobacteria</taxon>
        <taxon>Rhodobacterales</taxon>
        <taxon>Paracoccaceae</taxon>
        <taxon>Frigidibacter</taxon>
    </lineage>
</organism>
<dbReference type="PATRIC" id="fig|1335048.3.peg.1784"/>
<keyword evidence="1" id="KW-0472">Membrane</keyword>
<evidence type="ECO:0000259" key="2">
    <source>
        <dbReference type="Pfam" id="PF04453"/>
    </source>
</evidence>
<protein>
    <recommendedName>
        <fullName evidence="1">LPS-assembly protein LptD</fullName>
    </recommendedName>
</protein>
<dbReference type="OrthoDB" id="9760225at2"/>
<feature type="signal peptide" evidence="1">
    <location>
        <begin position="1"/>
        <end position="31"/>
    </location>
</feature>
<keyword evidence="1" id="KW-0998">Cell outer membrane</keyword>
<sequence precursor="true">MRRAFLTLAAALALSVSPLALSLGPVAVAQAQGTPAPATLVADTVFIDADGRLTAAGSVEVFHGTARMTAGSLVYDPATERLQIEGPITLVENGGATILLASAAELSADLTDGILTGARIVLDRQLQIAAAEISRSSGRYNRATRIRASSCEVCASNPIPLWEIRASRVVHDELAQQLYFDNAQFRVVGLPVFWFPMLRMPDPTLARSPGFLVPSIRSTSGLGTGIKLPYFIPIGDSRDLTITPYVSSNVTRTVELRYRQAFRTGTIEFNGAVSRDDLEDGNRAYLFGTGSFALPAGYRLNFGIETVSDDAYVSDYGLDDKDRLETGMDITRTRRNEYILGRVVNYRSLRDSEDNSTLPTLITDVTWHRRFAPALIGGEGGLRFQTHSHHRWSDEETDANGDGVVDGRDVARASIRADWRRNWVLDNGMVFAGLTEITADIYSISQDPAYDSTVTRVTPAAAVELRWPFMRAGTAGGASWVIEPVAQIGWSPKSAADDDVPNEDSVLVEFDEGNLFSLDRFPGADAHEAGLRANLGFSVIRYAVDGSSLALTLGRVVRPESLGQFNTSSGLDGASSDWLLATQYAGDGGLTVTNRAIFDDNLDLSREELRLFWRTDRYGIGSSYIWLEEDLAEARSVPTSEWTLEADWAITDTWSAAIEGRYDFEVDRAARAGLGLQYATECVTFDLSLSRRFTSSTSVRPTTDIDLSVVLNGFGSGNRATAARRSCGG</sequence>
<dbReference type="RefSeq" id="WP_066812153.1">
    <property type="nucleotide sequence ID" value="NZ_CP012661.1"/>
</dbReference>
<feature type="domain" description="LptD C-terminal" evidence="2">
    <location>
        <begin position="282"/>
        <end position="654"/>
    </location>
</feature>
<evidence type="ECO:0000313" key="4">
    <source>
        <dbReference type="Proteomes" id="UP000076128"/>
    </source>
</evidence>
<dbReference type="GO" id="GO:0015920">
    <property type="term" value="P:lipopolysaccharide transport"/>
    <property type="evidence" value="ECO:0007669"/>
    <property type="project" value="InterPro"/>
</dbReference>
<comment type="function">
    <text evidence="1">Involved in the assembly of lipopolysaccharide (LPS) at the surface of the outer membrane.</text>
</comment>